<feature type="transmembrane region" description="Helical" evidence="1">
    <location>
        <begin position="113"/>
        <end position="143"/>
    </location>
</feature>
<dbReference type="GeneID" id="43683582"/>
<accession>A0A099LTV4</accession>
<keyword evidence="1" id="KW-0472">Membrane</keyword>
<dbReference type="Proteomes" id="UP000029994">
    <property type="component" value="Unassembled WGS sequence"/>
</dbReference>
<gene>
    <name evidence="2" type="ORF">EA26_10375</name>
</gene>
<protein>
    <submittedName>
        <fullName evidence="2">Uncharacterized protein</fullName>
    </submittedName>
</protein>
<feature type="transmembrane region" description="Helical" evidence="1">
    <location>
        <begin position="6"/>
        <end position="24"/>
    </location>
</feature>
<keyword evidence="1" id="KW-1133">Transmembrane helix</keyword>
<keyword evidence="1" id="KW-0812">Transmembrane</keyword>
<sequence length="214" mass="24871">MSLATIFEVALLAIAYLLTFLFLLPSQIPDNHPFDFKGPRFLLTKPWKKSANKAWRAYYAQVLQPFLEQKTFYAVSCFALFISWHNSISWSVSWENGLPIIYLFSQDINLYEVNQIIIISALFSLLLMQPFWKVSLLAAYYLSSLLIKRLSFSKLKFTLVTFCFLALVNYALTVILFYLLNHYYSISYGMLLMPGFILLFALVLCLPTSRFSRQ</sequence>
<evidence type="ECO:0000256" key="1">
    <source>
        <dbReference type="SAM" id="Phobius"/>
    </source>
</evidence>
<reference evidence="2 3" key="1">
    <citation type="submission" date="2014-04" db="EMBL/GenBank/DDBJ databases">
        <title>Genome sequencing of Vibrio navarrensis strains.</title>
        <authorList>
            <person name="Gladney L.M."/>
            <person name="Katz L.S."/>
            <person name="Marino-Ramirez L."/>
            <person name="Jordan I.K."/>
        </authorList>
    </citation>
    <scope>NUCLEOTIDE SEQUENCE [LARGE SCALE GENOMIC DNA]</scope>
    <source>
        <strain evidence="2 3">ATCC 51183</strain>
    </source>
</reference>
<organism evidence="2 3">
    <name type="scientific">Vibrio navarrensis</name>
    <dbReference type="NCBI Taxonomy" id="29495"/>
    <lineage>
        <taxon>Bacteria</taxon>
        <taxon>Pseudomonadati</taxon>
        <taxon>Pseudomonadota</taxon>
        <taxon>Gammaproteobacteria</taxon>
        <taxon>Vibrionales</taxon>
        <taxon>Vibrionaceae</taxon>
        <taxon>Vibrio</taxon>
    </lineage>
</organism>
<dbReference type="RefSeq" id="WP_039427246.1">
    <property type="nucleotide sequence ID" value="NZ_CP061844.1"/>
</dbReference>
<dbReference type="STRING" id="29495.EA26_10375"/>
<evidence type="ECO:0000313" key="2">
    <source>
        <dbReference type="EMBL" id="KGK11688.1"/>
    </source>
</evidence>
<evidence type="ECO:0000313" key="3">
    <source>
        <dbReference type="Proteomes" id="UP000029994"/>
    </source>
</evidence>
<comment type="caution">
    <text evidence="2">The sequence shown here is derived from an EMBL/GenBank/DDBJ whole genome shotgun (WGS) entry which is preliminary data.</text>
</comment>
<feature type="transmembrane region" description="Helical" evidence="1">
    <location>
        <begin position="155"/>
        <end position="180"/>
    </location>
</feature>
<name>A0A099LTV4_9VIBR</name>
<dbReference type="AlphaFoldDB" id="A0A099LTV4"/>
<dbReference type="eggNOG" id="ENOG5031MP3">
    <property type="taxonomic scope" value="Bacteria"/>
</dbReference>
<keyword evidence="3" id="KW-1185">Reference proteome</keyword>
<proteinExistence type="predicted"/>
<dbReference type="EMBL" id="JMCG01000001">
    <property type="protein sequence ID" value="KGK11688.1"/>
    <property type="molecule type" value="Genomic_DNA"/>
</dbReference>
<feature type="transmembrane region" description="Helical" evidence="1">
    <location>
        <begin position="186"/>
        <end position="206"/>
    </location>
</feature>